<feature type="region of interest" description="Disordered" evidence="1">
    <location>
        <begin position="74"/>
        <end position="107"/>
    </location>
</feature>
<protein>
    <submittedName>
        <fullName evidence="2">Uncharacterized protein</fullName>
    </submittedName>
</protein>
<dbReference type="RefSeq" id="WP_229890645.1">
    <property type="nucleotide sequence ID" value="NZ_BNBD01000002.1"/>
</dbReference>
<evidence type="ECO:0000313" key="3">
    <source>
        <dbReference type="Proteomes" id="UP000638313"/>
    </source>
</evidence>
<organism evidence="2 3">
    <name type="scientific">Streptomyces mashuensis</name>
    <dbReference type="NCBI Taxonomy" id="33904"/>
    <lineage>
        <taxon>Bacteria</taxon>
        <taxon>Bacillati</taxon>
        <taxon>Actinomycetota</taxon>
        <taxon>Actinomycetes</taxon>
        <taxon>Kitasatosporales</taxon>
        <taxon>Streptomycetaceae</taxon>
        <taxon>Streptomyces</taxon>
    </lineage>
</organism>
<reference evidence="2" key="2">
    <citation type="submission" date="2020-09" db="EMBL/GenBank/DDBJ databases">
        <authorList>
            <person name="Sun Q."/>
            <person name="Ohkuma M."/>
        </authorList>
    </citation>
    <scope>NUCLEOTIDE SEQUENCE</scope>
    <source>
        <strain evidence="2">JCM 4059</strain>
    </source>
</reference>
<accession>A0A919B0G4</accession>
<dbReference type="EMBL" id="BNBD01000002">
    <property type="protein sequence ID" value="GHF33081.1"/>
    <property type="molecule type" value="Genomic_DNA"/>
</dbReference>
<keyword evidence="3" id="KW-1185">Reference proteome</keyword>
<evidence type="ECO:0000256" key="1">
    <source>
        <dbReference type="SAM" id="MobiDB-lite"/>
    </source>
</evidence>
<dbReference type="Pfam" id="PF19565">
    <property type="entry name" value="DUF6087"/>
    <property type="match status" value="1"/>
</dbReference>
<dbReference type="InterPro" id="IPR045733">
    <property type="entry name" value="DUF6087"/>
</dbReference>
<feature type="compositionally biased region" description="Basic and acidic residues" evidence="1">
    <location>
        <begin position="8"/>
        <end position="17"/>
    </location>
</feature>
<sequence length="107" mass="12221">MDEEPLEDWARRREERRARSRGKLRAVPLTSGPHRGAHIEPTAPRVIQEWSGSEWVTVGVVPDLAAAKAVLYPRQPVEERPAEWDRPAMGKGRGRHRRPSAAEDRDR</sequence>
<reference evidence="2" key="1">
    <citation type="journal article" date="2014" name="Int. J. Syst. Evol. Microbiol.">
        <title>Complete genome sequence of Corynebacterium casei LMG S-19264T (=DSM 44701T), isolated from a smear-ripened cheese.</title>
        <authorList>
            <consortium name="US DOE Joint Genome Institute (JGI-PGF)"/>
            <person name="Walter F."/>
            <person name="Albersmeier A."/>
            <person name="Kalinowski J."/>
            <person name="Ruckert C."/>
        </authorList>
    </citation>
    <scope>NUCLEOTIDE SEQUENCE</scope>
    <source>
        <strain evidence="2">JCM 4059</strain>
    </source>
</reference>
<gene>
    <name evidence="2" type="ORF">GCM10010218_12690</name>
</gene>
<dbReference type="AlphaFoldDB" id="A0A919B0G4"/>
<name>A0A919B0G4_9ACTN</name>
<proteinExistence type="predicted"/>
<feature type="region of interest" description="Disordered" evidence="1">
    <location>
        <begin position="1"/>
        <end position="39"/>
    </location>
</feature>
<comment type="caution">
    <text evidence="2">The sequence shown here is derived from an EMBL/GenBank/DDBJ whole genome shotgun (WGS) entry which is preliminary data.</text>
</comment>
<feature type="compositionally biased region" description="Basic and acidic residues" evidence="1">
    <location>
        <begin position="76"/>
        <end position="88"/>
    </location>
</feature>
<dbReference type="Proteomes" id="UP000638313">
    <property type="component" value="Unassembled WGS sequence"/>
</dbReference>
<evidence type="ECO:0000313" key="2">
    <source>
        <dbReference type="EMBL" id="GHF33081.1"/>
    </source>
</evidence>